<feature type="domain" description="Mur ligase C-terminal" evidence="19">
    <location>
        <begin position="313"/>
        <end position="427"/>
    </location>
</feature>
<dbReference type="SUPFAM" id="SSF53623">
    <property type="entry name" value="MurD-like peptide ligases, catalytic domain"/>
    <property type="match status" value="1"/>
</dbReference>
<proteinExistence type="inferred from homology"/>
<dbReference type="InterPro" id="IPR005762">
    <property type="entry name" value="MurD"/>
</dbReference>
<dbReference type="Pfam" id="PF21799">
    <property type="entry name" value="MurD-like_N"/>
    <property type="match status" value="1"/>
</dbReference>
<evidence type="ECO:0000256" key="17">
    <source>
        <dbReference type="HAMAP-Rule" id="MF_00639"/>
    </source>
</evidence>
<protein>
    <recommendedName>
        <fullName evidence="6 17">UDP-N-acetylmuramoylalanine--D-glutamate ligase</fullName>
        <ecNumber evidence="5 17">6.3.2.9</ecNumber>
    </recommendedName>
    <alternativeName>
        <fullName evidence="15 17">D-glutamic acid-adding enzyme</fullName>
    </alternativeName>
    <alternativeName>
        <fullName evidence="14 17">UDP-N-acetylmuramoyl-L-alanyl-D-glutamate synthetase</fullName>
    </alternativeName>
</protein>
<dbReference type="GO" id="GO:0008360">
    <property type="term" value="P:regulation of cell shape"/>
    <property type="evidence" value="ECO:0007669"/>
    <property type="project" value="UniProtKB-KW"/>
</dbReference>
<evidence type="ECO:0000256" key="8">
    <source>
        <dbReference type="ARBA" id="ARBA00022598"/>
    </source>
</evidence>
<keyword evidence="9 17" id="KW-0547">Nucleotide-binding</keyword>
<dbReference type="AlphaFoldDB" id="A0A926EY21"/>
<comment type="caution">
    <text evidence="21">The sequence shown here is derived from an EMBL/GenBank/DDBJ whole genome shotgun (WGS) entry which is preliminary data.</text>
</comment>
<dbReference type="HAMAP" id="MF_00639">
    <property type="entry name" value="MurD"/>
    <property type="match status" value="1"/>
</dbReference>
<keyword evidence="11 17" id="KW-0133">Cell shape</keyword>
<evidence type="ECO:0000256" key="11">
    <source>
        <dbReference type="ARBA" id="ARBA00022960"/>
    </source>
</evidence>
<evidence type="ECO:0000259" key="19">
    <source>
        <dbReference type="Pfam" id="PF02875"/>
    </source>
</evidence>
<evidence type="ECO:0000313" key="21">
    <source>
        <dbReference type="EMBL" id="MBC8588499.1"/>
    </source>
</evidence>
<keyword evidence="12 17" id="KW-0573">Peptidoglycan synthesis</keyword>
<dbReference type="PANTHER" id="PTHR43692:SF1">
    <property type="entry name" value="UDP-N-ACETYLMURAMOYLALANINE--D-GLUTAMATE LIGASE"/>
    <property type="match status" value="1"/>
</dbReference>
<organism evidence="21 22">
    <name type="scientific">Paratissierella segnis</name>
    <dbReference type="NCBI Taxonomy" id="2763679"/>
    <lineage>
        <taxon>Bacteria</taxon>
        <taxon>Bacillati</taxon>
        <taxon>Bacillota</taxon>
        <taxon>Tissierellia</taxon>
        <taxon>Tissierellales</taxon>
        <taxon>Tissierellaceae</taxon>
        <taxon>Paratissierella</taxon>
    </lineage>
</organism>
<evidence type="ECO:0000256" key="13">
    <source>
        <dbReference type="ARBA" id="ARBA00023316"/>
    </source>
</evidence>
<dbReference type="GO" id="GO:0005737">
    <property type="term" value="C:cytoplasm"/>
    <property type="evidence" value="ECO:0007669"/>
    <property type="project" value="UniProtKB-SubCell"/>
</dbReference>
<evidence type="ECO:0000313" key="22">
    <source>
        <dbReference type="Proteomes" id="UP000601171"/>
    </source>
</evidence>
<evidence type="ECO:0000256" key="9">
    <source>
        <dbReference type="ARBA" id="ARBA00022741"/>
    </source>
</evidence>
<dbReference type="PANTHER" id="PTHR43692">
    <property type="entry name" value="UDP-N-ACETYLMURAMOYLALANINE--D-GLUTAMATE LIGASE"/>
    <property type="match status" value="1"/>
</dbReference>
<dbReference type="SUPFAM" id="SSF51984">
    <property type="entry name" value="MurCD N-terminal domain"/>
    <property type="match status" value="1"/>
</dbReference>
<dbReference type="Gene3D" id="3.40.50.720">
    <property type="entry name" value="NAD(P)-binding Rossmann-like Domain"/>
    <property type="match status" value="1"/>
</dbReference>
<name>A0A926EY21_9FIRM</name>
<dbReference type="Proteomes" id="UP000601171">
    <property type="component" value="Unassembled WGS sequence"/>
</dbReference>
<evidence type="ECO:0000256" key="16">
    <source>
        <dbReference type="ARBA" id="ARBA00047632"/>
    </source>
</evidence>
<keyword evidence="10 17" id="KW-0067">ATP-binding</keyword>
<dbReference type="Pfam" id="PF02875">
    <property type="entry name" value="Mur_ligase_C"/>
    <property type="match status" value="1"/>
</dbReference>
<keyword evidence="8 17" id="KW-0436">Ligase</keyword>
<gene>
    <name evidence="17" type="primary">murD</name>
    <name evidence="21" type="ORF">H8707_09620</name>
</gene>
<evidence type="ECO:0000256" key="6">
    <source>
        <dbReference type="ARBA" id="ARBA00015655"/>
    </source>
</evidence>
<evidence type="ECO:0000259" key="20">
    <source>
        <dbReference type="Pfam" id="PF08245"/>
    </source>
</evidence>
<dbReference type="GO" id="GO:0071555">
    <property type="term" value="P:cell wall organization"/>
    <property type="evidence" value="ECO:0007669"/>
    <property type="project" value="UniProtKB-KW"/>
</dbReference>
<dbReference type="GO" id="GO:0005524">
    <property type="term" value="F:ATP binding"/>
    <property type="evidence" value="ECO:0007669"/>
    <property type="project" value="UniProtKB-UniRule"/>
</dbReference>
<dbReference type="GO" id="GO:0051301">
    <property type="term" value="P:cell division"/>
    <property type="evidence" value="ECO:0007669"/>
    <property type="project" value="UniProtKB-KW"/>
</dbReference>
<dbReference type="InterPro" id="IPR004101">
    <property type="entry name" value="Mur_ligase_C"/>
</dbReference>
<comment type="function">
    <text evidence="1 17 18">Cell wall formation. Catalyzes the addition of glutamate to the nucleotide precursor UDP-N-acetylmuramoyl-L-alanine (UMA).</text>
</comment>
<reference evidence="21" key="1">
    <citation type="submission" date="2020-08" db="EMBL/GenBank/DDBJ databases">
        <title>Genome public.</title>
        <authorList>
            <person name="Liu C."/>
            <person name="Sun Q."/>
        </authorList>
    </citation>
    <scope>NUCLEOTIDE SEQUENCE</scope>
    <source>
        <strain evidence="21">BX21</strain>
    </source>
</reference>
<dbReference type="InterPro" id="IPR036615">
    <property type="entry name" value="Mur_ligase_C_dom_sf"/>
</dbReference>
<dbReference type="InterPro" id="IPR036565">
    <property type="entry name" value="Mur-like_cat_sf"/>
</dbReference>
<evidence type="ECO:0000256" key="14">
    <source>
        <dbReference type="ARBA" id="ARBA00030398"/>
    </source>
</evidence>
<dbReference type="SUPFAM" id="SSF53244">
    <property type="entry name" value="MurD-like peptide ligases, peptide-binding domain"/>
    <property type="match status" value="1"/>
</dbReference>
<evidence type="ECO:0000256" key="10">
    <source>
        <dbReference type="ARBA" id="ARBA00022840"/>
    </source>
</evidence>
<keyword evidence="13 17" id="KW-0961">Cell wall biogenesis/degradation</keyword>
<feature type="domain" description="Mur ligase central" evidence="20">
    <location>
        <begin position="113"/>
        <end position="290"/>
    </location>
</feature>
<feature type="binding site" evidence="17">
    <location>
        <begin position="115"/>
        <end position="121"/>
    </location>
    <ligand>
        <name>ATP</name>
        <dbReference type="ChEBI" id="CHEBI:30616"/>
    </ligand>
</feature>
<evidence type="ECO:0000256" key="2">
    <source>
        <dbReference type="ARBA" id="ARBA00004496"/>
    </source>
</evidence>
<dbReference type="RefSeq" id="WP_262429954.1">
    <property type="nucleotide sequence ID" value="NZ_JACRTG010000020.1"/>
</dbReference>
<comment type="pathway">
    <text evidence="3 17 18">Cell wall biogenesis; peptidoglycan biosynthesis.</text>
</comment>
<comment type="catalytic activity">
    <reaction evidence="16 17 18">
        <text>UDP-N-acetyl-alpha-D-muramoyl-L-alanine + D-glutamate + ATP = UDP-N-acetyl-alpha-D-muramoyl-L-alanyl-D-glutamate + ADP + phosphate + H(+)</text>
        <dbReference type="Rhea" id="RHEA:16429"/>
        <dbReference type="ChEBI" id="CHEBI:15378"/>
        <dbReference type="ChEBI" id="CHEBI:29986"/>
        <dbReference type="ChEBI" id="CHEBI:30616"/>
        <dbReference type="ChEBI" id="CHEBI:43474"/>
        <dbReference type="ChEBI" id="CHEBI:83898"/>
        <dbReference type="ChEBI" id="CHEBI:83900"/>
        <dbReference type="ChEBI" id="CHEBI:456216"/>
        <dbReference type="EC" id="6.3.2.9"/>
    </reaction>
</comment>
<evidence type="ECO:0000256" key="18">
    <source>
        <dbReference type="RuleBase" id="RU003664"/>
    </source>
</evidence>
<sequence>MILKDKRVLVLGLGISGLSIIKAINKLGVDIVVYDAKSEEELKELLQQIKDIKIEYYLGNDEIKLEGIDLAVKSPGIPPYDPLVKRIIDENIEVVSDIELAYRISPTQNIISITGTNGKTTTTMLTGEIFKKAKLNTYVVGNIGVGILDKIIDAKKDDAFIVETSSFQLEYTKYFKPKVSTILNITPDHIDWHGSYENYKRAKLKAVKNLNYEDFVVLNYDDIYLKSIINDIKSNVILFSTNNLLDKGIYIEKENIIINNGIDKTKLMSIEDIKLIGKHNLENALASVGIALAMGIDIDIIRKTLSSFEGVEHRLEFVSRKNGINFYNDSKGTNPDASIKAIEAIEKPIILIAGGYDKGSLFDEFIKVCKGKVKALILLGHTKRKIEETAIRYGIDNIHLVENMKDAVDLAYKLGIRGDNVLLSPACASWDMYKNFEERGCDFKTNVHQLME</sequence>
<dbReference type="Gene3D" id="3.40.1190.10">
    <property type="entry name" value="Mur-like, catalytic domain"/>
    <property type="match status" value="1"/>
</dbReference>
<keyword evidence="17 18" id="KW-0132">Cell division</keyword>
<dbReference type="GO" id="GO:0008764">
    <property type="term" value="F:UDP-N-acetylmuramoylalanine-D-glutamate ligase activity"/>
    <property type="evidence" value="ECO:0007669"/>
    <property type="project" value="UniProtKB-UniRule"/>
</dbReference>
<keyword evidence="22" id="KW-1185">Reference proteome</keyword>
<evidence type="ECO:0000256" key="4">
    <source>
        <dbReference type="ARBA" id="ARBA00010416"/>
    </source>
</evidence>
<accession>A0A926EY21</accession>
<dbReference type="InterPro" id="IPR013221">
    <property type="entry name" value="Mur_ligase_cen"/>
</dbReference>
<comment type="similarity">
    <text evidence="4 17">Belongs to the MurCDEF family.</text>
</comment>
<comment type="subcellular location">
    <subcellularLocation>
        <location evidence="2 17 18">Cytoplasm</location>
    </subcellularLocation>
</comment>
<keyword evidence="17 18" id="KW-0131">Cell cycle</keyword>
<evidence type="ECO:0000256" key="12">
    <source>
        <dbReference type="ARBA" id="ARBA00022984"/>
    </source>
</evidence>
<dbReference type="EMBL" id="JACRTG010000020">
    <property type="protein sequence ID" value="MBC8588499.1"/>
    <property type="molecule type" value="Genomic_DNA"/>
</dbReference>
<evidence type="ECO:0000256" key="15">
    <source>
        <dbReference type="ARBA" id="ARBA00032324"/>
    </source>
</evidence>
<dbReference type="Gene3D" id="3.90.190.20">
    <property type="entry name" value="Mur ligase, C-terminal domain"/>
    <property type="match status" value="1"/>
</dbReference>
<evidence type="ECO:0000256" key="3">
    <source>
        <dbReference type="ARBA" id="ARBA00004752"/>
    </source>
</evidence>
<dbReference type="GO" id="GO:0009252">
    <property type="term" value="P:peptidoglycan biosynthetic process"/>
    <property type="evidence" value="ECO:0007669"/>
    <property type="project" value="UniProtKB-UniRule"/>
</dbReference>
<dbReference type="Pfam" id="PF08245">
    <property type="entry name" value="Mur_ligase_M"/>
    <property type="match status" value="1"/>
</dbReference>
<dbReference type="NCBIfam" id="TIGR01087">
    <property type="entry name" value="murD"/>
    <property type="match status" value="1"/>
</dbReference>
<evidence type="ECO:0000256" key="5">
    <source>
        <dbReference type="ARBA" id="ARBA00012212"/>
    </source>
</evidence>
<evidence type="ECO:0000256" key="1">
    <source>
        <dbReference type="ARBA" id="ARBA00002734"/>
    </source>
</evidence>
<dbReference type="EC" id="6.3.2.9" evidence="5 17"/>
<evidence type="ECO:0000256" key="7">
    <source>
        <dbReference type="ARBA" id="ARBA00022490"/>
    </source>
</evidence>
<keyword evidence="7 17" id="KW-0963">Cytoplasm</keyword>